<name>A0A6A6JQD6_WESOR</name>
<sequence>MWYAGEHIRSVDPHAQVTQEASPDCNTPPVGMRRRSAAQHQPLSMENWRFLPRPGGGSWKAVNGKTGRRFCLPFYPKAEGHCRAVCGSLRALRGSSWVREYGNRSGGGWEDWARQVYTSSSSFRPWTADHEDVPPPLIRTSEPIFAVSERFLKSAKSSLRHRTPAMWRGRELYPFRELPATPQPQISLELVGTLEFADPCQSELRHFPSPTRIYKMGRLNRSGSHTTVPD</sequence>
<organism evidence="1 2">
    <name type="scientific">Westerdykella ornata</name>
    <dbReference type="NCBI Taxonomy" id="318751"/>
    <lineage>
        <taxon>Eukaryota</taxon>
        <taxon>Fungi</taxon>
        <taxon>Dikarya</taxon>
        <taxon>Ascomycota</taxon>
        <taxon>Pezizomycotina</taxon>
        <taxon>Dothideomycetes</taxon>
        <taxon>Pleosporomycetidae</taxon>
        <taxon>Pleosporales</taxon>
        <taxon>Sporormiaceae</taxon>
        <taxon>Westerdykella</taxon>
    </lineage>
</organism>
<evidence type="ECO:0000313" key="1">
    <source>
        <dbReference type="EMBL" id="KAF2277896.1"/>
    </source>
</evidence>
<dbReference type="RefSeq" id="XP_033655435.1">
    <property type="nucleotide sequence ID" value="XM_033794331.1"/>
</dbReference>
<reference evidence="1" key="1">
    <citation type="journal article" date="2020" name="Stud. Mycol.">
        <title>101 Dothideomycetes genomes: a test case for predicting lifestyles and emergence of pathogens.</title>
        <authorList>
            <person name="Haridas S."/>
            <person name="Albert R."/>
            <person name="Binder M."/>
            <person name="Bloem J."/>
            <person name="Labutti K."/>
            <person name="Salamov A."/>
            <person name="Andreopoulos B."/>
            <person name="Baker S."/>
            <person name="Barry K."/>
            <person name="Bills G."/>
            <person name="Bluhm B."/>
            <person name="Cannon C."/>
            <person name="Castanera R."/>
            <person name="Culley D."/>
            <person name="Daum C."/>
            <person name="Ezra D."/>
            <person name="Gonzalez J."/>
            <person name="Henrissat B."/>
            <person name="Kuo A."/>
            <person name="Liang C."/>
            <person name="Lipzen A."/>
            <person name="Lutzoni F."/>
            <person name="Magnuson J."/>
            <person name="Mondo S."/>
            <person name="Nolan M."/>
            <person name="Ohm R."/>
            <person name="Pangilinan J."/>
            <person name="Park H.-J."/>
            <person name="Ramirez L."/>
            <person name="Alfaro M."/>
            <person name="Sun H."/>
            <person name="Tritt A."/>
            <person name="Yoshinaga Y."/>
            <person name="Zwiers L.-H."/>
            <person name="Turgeon B."/>
            <person name="Goodwin S."/>
            <person name="Spatafora J."/>
            <person name="Crous P."/>
            <person name="Grigoriev I."/>
        </authorList>
    </citation>
    <scope>NUCLEOTIDE SEQUENCE</scope>
    <source>
        <strain evidence="1">CBS 379.55</strain>
    </source>
</reference>
<gene>
    <name evidence="1" type="ORF">EI97DRAFT_277581</name>
</gene>
<evidence type="ECO:0000313" key="2">
    <source>
        <dbReference type="Proteomes" id="UP000800097"/>
    </source>
</evidence>
<keyword evidence="2" id="KW-1185">Reference proteome</keyword>
<accession>A0A6A6JQD6</accession>
<proteinExistence type="predicted"/>
<protein>
    <submittedName>
        <fullName evidence="1">Uncharacterized protein</fullName>
    </submittedName>
</protein>
<dbReference type="AlphaFoldDB" id="A0A6A6JQD6"/>
<dbReference type="EMBL" id="ML986489">
    <property type="protein sequence ID" value="KAF2277896.1"/>
    <property type="molecule type" value="Genomic_DNA"/>
</dbReference>
<dbReference type="Proteomes" id="UP000800097">
    <property type="component" value="Unassembled WGS sequence"/>
</dbReference>
<dbReference type="GeneID" id="54547506"/>